<feature type="transmembrane region" description="Helical" evidence="1">
    <location>
        <begin position="155"/>
        <end position="177"/>
    </location>
</feature>
<keyword evidence="1" id="KW-0472">Membrane</keyword>
<evidence type="ECO:0000313" key="3">
    <source>
        <dbReference type="Proteomes" id="UP001169066"/>
    </source>
</evidence>
<feature type="transmembrane region" description="Helical" evidence="1">
    <location>
        <begin position="184"/>
        <end position="203"/>
    </location>
</feature>
<gene>
    <name evidence="2" type="ORF">PF327_07035</name>
</gene>
<evidence type="ECO:0008006" key="4">
    <source>
        <dbReference type="Google" id="ProtNLM"/>
    </source>
</evidence>
<keyword evidence="1" id="KW-1133">Transmembrane helix</keyword>
<reference evidence="2" key="1">
    <citation type="submission" date="2023-01" db="EMBL/GenBank/DDBJ databases">
        <title>Sulfurovum sp. XTW-4 genome assembly.</title>
        <authorList>
            <person name="Wang J."/>
        </authorList>
    </citation>
    <scope>NUCLEOTIDE SEQUENCE</scope>
    <source>
        <strain evidence="2">XTW-4</strain>
    </source>
</reference>
<sequence length="254" mass="28509">MNNKVMGQMNLPSLGIAVRTLFTGYLLVMAVGFIMSGIQILLTHGMADGKLGVSVDDVVYSYHGNRNSSKLEVKLNGSMKDKASDKDRTTLIKWAREGAPLEHWKKVEPVFSANCVQCHSSIPGLPKFDEYEETAEVAKTDMGASVDSLTRVSHIHLFGIAFIFIFVGLIFSLAVGLNEKLKAFIIAIPFGFLIIDISSWWITSIFPQFAWFVIIGGFGYMMAFVIMWGTSMYQMWILPRNGKDYNINEWNDNR</sequence>
<keyword evidence="3" id="KW-1185">Reference proteome</keyword>
<evidence type="ECO:0000256" key="1">
    <source>
        <dbReference type="SAM" id="Phobius"/>
    </source>
</evidence>
<organism evidence="2 3">
    <name type="scientific">Sulfurovum xiamenensis</name>
    <dbReference type="NCBI Taxonomy" id="3019066"/>
    <lineage>
        <taxon>Bacteria</taxon>
        <taxon>Pseudomonadati</taxon>
        <taxon>Campylobacterota</taxon>
        <taxon>Epsilonproteobacteria</taxon>
        <taxon>Campylobacterales</taxon>
        <taxon>Sulfurovaceae</taxon>
        <taxon>Sulfurovum</taxon>
    </lineage>
</organism>
<dbReference type="EMBL" id="JAQIBC010000003">
    <property type="protein sequence ID" value="MDM5263950.1"/>
    <property type="molecule type" value="Genomic_DNA"/>
</dbReference>
<dbReference type="Proteomes" id="UP001169066">
    <property type="component" value="Unassembled WGS sequence"/>
</dbReference>
<feature type="transmembrane region" description="Helical" evidence="1">
    <location>
        <begin position="21"/>
        <end position="42"/>
    </location>
</feature>
<proteinExistence type="predicted"/>
<comment type="caution">
    <text evidence="2">The sequence shown here is derived from an EMBL/GenBank/DDBJ whole genome shotgun (WGS) entry which is preliminary data.</text>
</comment>
<name>A0ABT7QS88_9BACT</name>
<accession>A0ABT7QS88</accession>
<keyword evidence="1" id="KW-0812">Transmembrane</keyword>
<evidence type="ECO:0000313" key="2">
    <source>
        <dbReference type="EMBL" id="MDM5263950.1"/>
    </source>
</evidence>
<protein>
    <recommendedName>
        <fullName evidence="4">Elongation factor-1 alpha</fullName>
    </recommendedName>
</protein>
<feature type="transmembrane region" description="Helical" evidence="1">
    <location>
        <begin position="209"/>
        <end position="230"/>
    </location>
</feature>